<dbReference type="InterPro" id="IPR039425">
    <property type="entry name" value="RNA_pol_sigma-70-like"/>
</dbReference>
<dbReference type="InterPro" id="IPR036388">
    <property type="entry name" value="WH-like_DNA-bd_sf"/>
</dbReference>
<evidence type="ECO:0000313" key="9">
    <source>
        <dbReference type="Proteomes" id="UP000250462"/>
    </source>
</evidence>
<evidence type="ECO:0000259" key="7">
    <source>
        <dbReference type="Pfam" id="PF08281"/>
    </source>
</evidence>
<evidence type="ECO:0000256" key="3">
    <source>
        <dbReference type="ARBA" id="ARBA00023082"/>
    </source>
</evidence>
<dbReference type="InterPro" id="IPR013324">
    <property type="entry name" value="RNA_pol_sigma_r3/r4-like"/>
</dbReference>
<feature type="region of interest" description="Disordered" evidence="5">
    <location>
        <begin position="59"/>
        <end position="88"/>
    </location>
</feature>
<feature type="compositionally biased region" description="Basic residues" evidence="5">
    <location>
        <begin position="188"/>
        <end position="203"/>
    </location>
</feature>
<dbReference type="GO" id="GO:0003677">
    <property type="term" value="F:DNA binding"/>
    <property type="evidence" value="ECO:0007669"/>
    <property type="project" value="InterPro"/>
</dbReference>
<feature type="region of interest" description="Disordered" evidence="5">
    <location>
        <begin position="131"/>
        <end position="281"/>
    </location>
</feature>
<feature type="domain" description="RNA polymerase sigma-70 region 2" evidence="6">
    <location>
        <begin position="329"/>
        <end position="397"/>
    </location>
</feature>
<feature type="domain" description="RNA polymerase sigma factor 70 region 4 type 2" evidence="7">
    <location>
        <begin position="431"/>
        <end position="478"/>
    </location>
</feature>
<evidence type="ECO:0000256" key="5">
    <source>
        <dbReference type="SAM" id="MobiDB-lite"/>
    </source>
</evidence>
<dbReference type="CDD" id="cd06171">
    <property type="entry name" value="Sigma70_r4"/>
    <property type="match status" value="1"/>
</dbReference>
<gene>
    <name evidence="8" type="ORF">DPM12_10210</name>
</gene>
<comment type="caution">
    <text evidence="8">The sequence shown here is derived from an EMBL/GenBank/DDBJ whole genome shotgun (WGS) entry which is preliminary data.</text>
</comment>
<evidence type="ECO:0000256" key="4">
    <source>
        <dbReference type="ARBA" id="ARBA00023163"/>
    </source>
</evidence>
<dbReference type="Gene3D" id="1.10.10.10">
    <property type="entry name" value="Winged helix-like DNA-binding domain superfamily/Winged helix DNA-binding domain"/>
    <property type="match status" value="1"/>
</dbReference>
<feature type="compositionally biased region" description="Basic residues" evidence="5">
    <location>
        <begin position="59"/>
        <end position="69"/>
    </location>
</feature>
<dbReference type="PANTHER" id="PTHR43133:SF25">
    <property type="entry name" value="RNA POLYMERASE SIGMA FACTOR RFAY-RELATED"/>
    <property type="match status" value="1"/>
</dbReference>
<dbReference type="Pfam" id="PF08281">
    <property type="entry name" value="Sigma70_r4_2"/>
    <property type="match status" value="1"/>
</dbReference>
<dbReference type="InterPro" id="IPR013249">
    <property type="entry name" value="RNA_pol_sigma70_r4_t2"/>
</dbReference>
<name>A0A329QRC2_9ACTN</name>
<evidence type="ECO:0000256" key="2">
    <source>
        <dbReference type="ARBA" id="ARBA00023015"/>
    </source>
</evidence>
<dbReference type="SUPFAM" id="SSF88659">
    <property type="entry name" value="Sigma3 and sigma4 domains of RNA polymerase sigma factors"/>
    <property type="match status" value="1"/>
</dbReference>
<dbReference type="NCBIfam" id="TIGR02937">
    <property type="entry name" value="sigma70-ECF"/>
    <property type="match status" value="1"/>
</dbReference>
<feature type="compositionally biased region" description="Basic and acidic residues" evidence="5">
    <location>
        <begin position="25"/>
        <end position="42"/>
    </location>
</feature>
<dbReference type="Gene3D" id="1.10.1740.10">
    <property type="match status" value="1"/>
</dbReference>
<keyword evidence="2" id="KW-0805">Transcription regulation</keyword>
<dbReference type="Proteomes" id="UP000250462">
    <property type="component" value="Unassembled WGS sequence"/>
</dbReference>
<evidence type="ECO:0000313" key="8">
    <source>
        <dbReference type="EMBL" id="RAW14904.1"/>
    </source>
</evidence>
<dbReference type="SUPFAM" id="SSF88946">
    <property type="entry name" value="Sigma2 domain of RNA polymerase sigma factors"/>
    <property type="match status" value="1"/>
</dbReference>
<dbReference type="InterPro" id="IPR013325">
    <property type="entry name" value="RNA_pol_sigma_r2"/>
</dbReference>
<feature type="compositionally biased region" description="Low complexity" evidence="5">
    <location>
        <begin position="1"/>
        <end position="24"/>
    </location>
</feature>
<dbReference type="InterPro" id="IPR014284">
    <property type="entry name" value="RNA_pol_sigma-70_dom"/>
</dbReference>
<dbReference type="PANTHER" id="PTHR43133">
    <property type="entry name" value="RNA POLYMERASE ECF-TYPE SIGMA FACTO"/>
    <property type="match status" value="1"/>
</dbReference>
<keyword evidence="9" id="KW-1185">Reference proteome</keyword>
<evidence type="ECO:0000256" key="1">
    <source>
        <dbReference type="ARBA" id="ARBA00010641"/>
    </source>
</evidence>
<proteinExistence type="inferred from homology"/>
<dbReference type="InterPro" id="IPR007627">
    <property type="entry name" value="RNA_pol_sigma70_r2"/>
</dbReference>
<reference evidence="8 9" key="1">
    <citation type="submission" date="2018-06" db="EMBL/GenBank/DDBJ databases">
        <title>Phytoactinopolyspora halophila sp. nov., a novel halophilic actinomycete isolated from a saline soil in China.</title>
        <authorList>
            <person name="Tang S.-K."/>
        </authorList>
    </citation>
    <scope>NUCLEOTIDE SEQUENCE [LARGE SCALE GENOMIC DNA]</scope>
    <source>
        <strain evidence="8 9">YIM 96934</strain>
    </source>
</reference>
<sequence>MSQMAAVSSGAGRSRSSRVTTTATLEDRFRERFPDGATRRGHCRDPRALVHWMNAHRNRTRTHRRGRHRACGEDRGSGAGGTRHRGLDGTSWAADLVVPGDAGPRVRLRDLLRQPARRSFHQRLRADVHRCPRRRHVAGSAACRPYRRRHTRRGLPRHPGRRARFPPERHGGSGGIRRDGRRRDAGARRRRRARPRRPPRRRAGPGLQAACPAVSRRRRHWRRSVASPAVGARPGRSPRARTRPRVGMVGSAGRRTVAASTAGGSHAHGGTYTAARTPASSRPGWKRAGEWWTLLGVSVSGERRTAGSPSDKQLWSRARSGDPSAFGELFTRHSQTIYSFCFRLTASWKTAEDLTTIVFLEAWRRRDQTSVDSAMLVPWLLGIASQVAQNSARAVRRHRHLLSKLPPAVVNDDHDESASAARRDAERQMKEILRVFHRLPKREQEVLALCVWGERTPAEAAIALGITVGTARSRLARAHGHLSRLLAGTSPSITVRRDARLRSPTQEAS</sequence>
<organism evidence="8 9">
    <name type="scientific">Phytoactinopolyspora halophila</name>
    <dbReference type="NCBI Taxonomy" id="1981511"/>
    <lineage>
        <taxon>Bacteria</taxon>
        <taxon>Bacillati</taxon>
        <taxon>Actinomycetota</taxon>
        <taxon>Actinomycetes</taxon>
        <taxon>Jiangellales</taxon>
        <taxon>Jiangellaceae</taxon>
        <taxon>Phytoactinopolyspora</taxon>
    </lineage>
</organism>
<accession>A0A329QRC2</accession>
<comment type="similarity">
    <text evidence="1">Belongs to the sigma-70 factor family. ECF subfamily.</text>
</comment>
<feature type="compositionally biased region" description="Basic and acidic residues" evidence="5">
    <location>
        <begin position="165"/>
        <end position="187"/>
    </location>
</feature>
<dbReference type="GO" id="GO:0006352">
    <property type="term" value="P:DNA-templated transcription initiation"/>
    <property type="evidence" value="ECO:0007669"/>
    <property type="project" value="InterPro"/>
</dbReference>
<keyword evidence="4" id="KW-0804">Transcription</keyword>
<feature type="region of interest" description="Disordered" evidence="5">
    <location>
        <begin position="1"/>
        <end position="42"/>
    </location>
</feature>
<dbReference type="EMBL" id="QMIG01000007">
    <property type="protein sequence ID" value="RAW14904.1"/>
    <property type="molecule type" value="Genomic_DNA"/>
</dbReference>
<dbReference type="AlphaFoldDB" id="A0A329QRC2"/>
<feature type="compositionally biased region" description="Basic residues" evidence="5">
    <location>
        <begin position="145"/>
        <end position="164"/>
    </location>
</feature>
<keyword evidence="3" id="KW-0731">Sigma factor</keyword>
<protein>
    <recommendedName>
        <fullName evidence="10">Sigma-70 family RNA polymerase sigma factor</fullName>
    </recommendedName>
</protein>
<evidence type="ECO:0008006" key="10">
    <source>
        <dbReference type="Google" id="ProtNLM"/>
    </source>
</evidence>
<dbReference type="Pfam" id="PF04542">
    <property type="entry name" value="Sigma70_r2"/>
    <property type="match status" value="1"/>
</dbReference>
<evidence type="ECO:0000259" key="6">
    <source>
        <dbReference type="Pfam" id="PF04542"/>
    </source>
</evidence>
<feature type="compositionally biased region" description="Low complexity" evidence="5">
    <location>
        <begin position="256"/>
        <end position="275"/>
    </location>
</feature>
<dbReference type="GO" id="GO:0016987">
    <property type="term" value="F:sigma factor activity"/>
    <property type="evidence" value="ECO:0007669"/>
    <property type="project" value="UniProtKB-KW"/>
</dbReference>